<dbReference type="SMART" id="SM00355">
    <property type="entry name" value="ZnF_C2H2"/>
    <property type="match status" value="2"/>
</dbReference>
<evidence type="ECO:0000259" key="2">
    <source>
        <dbReference type="PROSITE" id="PS50157"/>
    </source>
</evidence>
<gene>
    <name evidence="3" type="ORF">HGRIS_001331</name>
</gene>
<comment type="caution">
    <text evidence="3">The sequence shown here is derived from an EMBL/GenBank/DDBJ whole genome shotgun (WGS) entry which is preliminary data.</text>
</comment>
<evidence type="ECO:0000313" key="3">
    <source>
        <dbReference type="EMBL" id="KAL0957544.1"/>
    </source>
</evidence>
<sequence length="144" mass="16323">MNSQSFACDSCGHLFLDLTRLYHHIRAQHPDCRLECTHCIFVCHRISTFLGHFLRYHSEDVLRLNTVKGAADLVKTRFVGASQALMQTWKQAMTPDAKNAGTASLSHDHKEDRIFLLDFNLGAMFLGFGQSTSVTVSLKRRLKL</sequence>
<proteinExistence type="predicted"/>
<organism evidence="3 4">
    <name type="scientific">Hohenbuehelia grisea</name>
    <dbReference type="NCBI Taxonomy" id="104357"/>
    <lineage>
        <taxon>Eukaryota</taxon>
        <taxon>Fungi</taxon>
        <taxon>Dikarya</taxon>
        <taxon>Basidiomycota</taxon>
        <taxon>Agaricomycotina</taxon>
        <taxon>Agaricomycetes</taxon>
        <taxon>Agaricomycetidae</taxon>
        <taxon>Agaricales</taxon>
        <taxon>Pleurotineae</taxon>
        <taxon>Pleurotaceae</taxon>
        <taxon>Hohenbuehelia</taxon>
    </lineage>
</organism>
<dbReference type="InterPro" id="IPR013087">
    <property type="entry name" value="Znf_C2H2_type"/>
</dbReference>
<keyword evidence="1" id="KW-0863">Zinc-finger</keyword>
<dbReference type="EMBL" id="JASNQZ010000005">
    <property type="protein sequence ID" value="KAL0957544.1"/>
    <property type="molecule type" value="Genomic_DNA"/>
</dbReference>
<feature type="domain" description="C2H2-type" evidence="2">
    <location>
        <begin position="6"/>
        <end position="34"/>
    </location>
</feature>
<evidence type="ECO:0000313" key="4">
    <source>
        <dbReference type="Proteomes" id="UP001556367"/>
    </source>
</evidence>
<evidence type="ECO:0000256" key="1">
    <source>
        <dbReference type="PROSITE-ProRule" id="PRU00042"/>
    </source>
</evidence>
<keyword evidence="4" id="KW-1185">Reference proteome</keyword>
<keyword evidence="1" id="KW-0479">Metal-binding</keyword>
<dbReference type="Proteomes" id="UP001556367">
    <property type="component" value="Unassembled WGS sequence"/>
</dbReference>
<name>A0ABR3JP11_9AGAR</name>
<keyword evidence="1" id="KW-0862">Zinc</keyword>
<reference evidence="4" key="1">
    <citation type="submission" date="2024-06" db="EMBL/GenBank/DDBJ databases">
        <title>Multi-omics analyses provide insights into the biosynthesis of the anticancer antibiotic pleurotin in Hohenbuehelia grisea.</title>
        <authorList>
            <person name="Weaver J.A."/>
            <person name="Alberti F."/>
        </authorList>
    </citation>
    <scope>NUCLEOTIDE SEQUENCE [LARGE SCALE GENOMIC DNA]</scope>
    <source>
        <strain evidence="4">T-177</strain>
    </source>
</reference>
<accession>A0ABR3JP11</accession>
<protein>
    <recommendedName>
        <fullName evidence="2">C2H2-type domain-containing protein</fullName>
    </recommendedName>
</protein>
<dbReference type="Gene3D" id="3.30.160.60">
    <property type="entry name" value="Classic Zinc Finger"/>
    <property type="match status" value="1"/>
</dbReference>
<dbReference type="PROSITE" id="PS50157">
    <property type="entry name" value="ZINC_FINGER_C2H2_2"/>
    <property type="match status" value="1"/>
</dbReference>
<dbReference type="PROSITE" id="PS00028">
    <property type="entry name" value="ZINC_FINGER_C2H2_1"/>
    <property type="match status" value="1"/>
</dbReference>